<accession>D6Y293</accession>
<dbReference type="eggNOG" id="ENOG502ZBRF">
    <property type="taxonomic scope" value="Bacteria"/>
</dbReference>
<dbReference type="KEGG" id="tbi:Tbis_0092"/>
<dbReference type="HOGENOM" id="CLU_780606_0_0_11"/>
<name>D6Y293_THEBD</name>
<dbReference type="EMBL" id="CP001874">
    <property type="protein sequence ID" value="ADG86828.1"/>
    <property type="molecule type" value="Genomic_DNA"/>
</dbReference>
<evidence type="ECO:0000313" key="1">
    <source>
        <dbReference type="EMBL" id="ADG86828.1"/>
    </source>
</evidence>
<organism evidence="1 2">
    <name type="scientific">Thermobispora bispora (strain ATCC 19993 / DSM 43833 / CBS 139.67 / JCM 10125 / KCTC 9307 / NBRC 14880 / R51)</name>
    <dbReference type="NCBI Taxonomy" id="469371"/>
    <lineage>
        <taxon>Bacteria</taxon>
        <taxon>Bacillati</taxon>
        <taxon>Actinomycetota</taxon>
        <taxon>Actinomycetes</taxon>
        <taxon>Streptosporangiales</taxon>
        <taxon>Streptosporangiaceae</taxon>
        <taxon>Thermobispora</taxon>
    </lineage>
</organism>
<reference evidence="1 2" key="1">
    <citation type="submission" date="2010-01" db="EMBL/GenBank/DDBJ databases">
        <title>The complete genome of Thermobispora bispora DSM 43833.</title>
        <authorList>
            <consortium name="US DOE Joint Genome Institute (JGI-PGF)"/>
            <person name="Lucas S."/>
            <person name="Copeland A."/>
            <person name="Lapidus A."/>
            <person name="Glavina del Rio T."/>
            <person name="Dalin E."/>
            <person name="Tice H."/>
            <person name="Bruce D."/>
            <person name="Goodwin L."/>
            <person name="Pitluck S."/>
            <person name="Kyrpides N."/>
            <person name="Mavromatis K."/>
            <person name="Ivanova N."/>
            <person name="Mikhailova N."/>
            <person name="Chertkov O."/>
            <person name="Brettin T."/>
            <person name="Detter J.C."/>
            <person name="Han C."/>
            <person name="Larimer F."/>
            <person name="Land M."/>
            <person name="Hauser L."/>
            <person name="Markowitz V."/>
            <person name="Cheng J.-F."/>
            <person name="Hugenholtz P."/>
            <person name="Woyke T."/>
            <person name="Wu D."/>
            <person name="Jando M."/>
            <person name="Schneider S."/>
            <person name="Klenk H.-P."/>
            <person name="Eisen J.A."/>
        </authorList>
    </citation>
    <scope>NUCLEOTIDE SEQUENCE [LARGE SCALE GENOMIC DNA]</scope>
    <source>
        <strain evidence="2">ATCC 19993 / DSM 43833 / CBS 139.67 / JCM 10125 / KCTC 9307 / NBRC 14880 / R51</strain>
    </source>
</reference>
<keyword evidence="2" id="KW-1185">Reference proteome</keyword>
<dbReference type="Proteomes" id="UP000006640">
    <property type="component" value="Chromosome"/>
</dbReference>
<proteinExistence type="predicted"/>
<sequence length="355" mass="40899">MEDCEGWIDPQRGFAEFEIRQEGIGMFRRGNFEKLKFETRPCIHSHENDPPSVYDEVRNIIYPVIRVTSSDGTTCIEISPNSPLCTPLLPLDDDGRPARVQTLKIFLAGPTEKLELLRRSRELANSFLFELNVRHGSHYSLRSRVVGPSRPRRAVRTHDTVRFPRTRVPNNVATLFSIPSEFGIRNNYTLAYLSYYQILEYYLPIVHRRDTIERVRRILRSLDFDEEEDFSVLQIVTSVERSHGASEIDQLRTLIEKCVPESKLKEFFSLDHNGHFGKRGPISGVPAIYPTSGESLASQVAKRIYKLRNRIVHAKDDARYSESTVLLPFSHEAMQLYPDIELLRLLAIEVIVSNQ</sequence>
<dbReference type="AlphaFoldDB" id="D6Y293"/>
<protein>
    <submittedName>
        <fullName evidence="1">Uncharacterized protein</fullName>
    </submittedName>
</protein>
<evidence type="ECO:0000313" key="2">
    <source>
        <dbReference type="Proteomes" id="UP000006640"/>
    </source>
</evidence>
<gene>
    <name evidence="1" type="ordered locus">Tbis_0092</name>
</gene>